<keyword evidence="2" id="KW-1185">Reference proteome</keyword>
<dbReference type="GeneID" id="83585781"/>
<evidence type="ECO:0000313" key="1">
    <source>
        <dbReference type="EMBL" id="KIN09538.1"/>
    </source>
</evidence>
<dbReference type="RefSeq" id="WP_032073030.1">
    <property type="nucleotide sequence ID" value="NZ_CBCRVP010000032.1"/>
</dbReference>
<proteinExistence type="predicted"/>
<comment type="caution">
    <text evidence="1">The sequence shown here is derived from an EMBL/GenBank/DDBJ whole genome shotgun (WGS) entry which is preliminary data.</text>
</comment>
<dbReference type="AlphaFoldDB" id="A0A0C3E583"/>
<accession>A0A0C3E583</accession>
<sequence length="162" mass="18387">MSETKLFGEAFKIYNKHQRVVVQFQYTETQKDEYPSVTIEIAPLLGTDANWQEKISVQLTRYELTSFTQVLFGLARLSEGAYHGSKRNKGFKLQHNGPEGISLSLSEAGQVKQCLFNPQERTELGSFIIRRLAMGWKMTVADVLAILRQSALLERTAKKTES</sequence>
<organism evidence="1 2">
    <name type="scientific">Vibrio mytili</name>
    <dbReference type="NCBI Taxonomy" id="50718"/>
    <lineage>
        <taxon>Bacteria</taxon>
        <taxon>Pseudomonadati</taxon>
        <taxon>Pseudomonadota</taxon>
        <taxon>Gammaproteobacteria</taxon>
        <taxon>Vibrionales</taxon>
        <taxon>Vibrionaceae</taxon>
        <taxon>Vibrio</taxon>
    </lineage>
</organism>
<dbReference type="Proteomes" id="UP000031977">
    <property type="component" value="Unassembled WGS sequence"/>
</dbReference>
<gene>
    <name evidence="1" type="ORF">SU60_18635</name>
</gene>
<name>A0A0C3E583_9VIBR</name>
<reference evidence="1 2" key="1">
    <citation type="submission" date="2015-01" db="EMBL/GenBank/DDBJ databases">
        <title>Draft genome of Vibrio mytili type strain CAIM 528.</title>
        <authorList>
            <person name="Gonzalez-Castillo A."/>
            <person name="Gomez-Gil B."/>
            <person name="Enciso-Ibarra J."/>
        </authorList>
    </citation>
    <scope>NUCLEOTIDE SEQUENCE [LARGE SCALE GENOMIC DNA]</scope>
    <source>
        <strain evidence="1 2">CAIM 528</strain>
    </source>
</reference>
<dbReference type="EMBL" id="JXOK01000078">
    <property type="protein sequence ID" value="KIN09538.1"/>
    <property type="molecule type" value="Genomic_DNA"/>
</dbReference>
<evidence type="ECO:0000313" key="2">
    <source>
        <dbReference type="Proteomes" id="UP000031977"/>
    </source>
</evidence>
<dbReference type="OrthoDB" id="6587978at2"/>
<protein>
    <submittedName>
        <fullName evidence="1">Uncharacterized protein</fullName>
    </submittedName>
</protein>